<feature type="domain" description="RING-type" evidence="3">
    <location>
        <begin position="275"/>
        <end position="328"/>
    </location>
</feature>
<gene>
    <name evidence="5" type="ORF">APUTEX25_002837</name>
</gene>
<feature type="compositionally biased region" description="Basic and acidic residues" evidence="2">
    <location>
        <begin position="66"/>
        <end position="84"/>
    </location>
</feature>
<feature type="region of interest" description="Disordered" evidence="2">
    <location>
        <begin position="1"/>
        <end position="84"/>
    </location>
</feature>
<dbReference type="PANTHER" id="PTHR21540">
    <property type="entry name" value="RING FINGER AND SWIM DOMAIN-CONTAINING PROTEIN 2"/>
    <property type="match status" value="1"/>
</dbReference>
<organism evidence="5 6">
    <name type="scientific">Auxenochlorella protothecoides</name>
    <name type="common">Green microalga</name>
    <name type="synonym">Chlorella protothecoides</name>
    <dbReference type="NCBI Taxonomy" id="3075"/>
    <lineage>
        <taxon>Eukaryota</taxon>
        <taxon>Viridiplantae</taxon>
        <taxon>Chlorophyta</taxon>
        <taxon>core chlorophytes</taxon>
        <taxon>Trebouxiophyceae</taxon>
        <taxon>Chlorellales</taxon>
        <taxon>Chlorellaceae</taxon>
        <taxon>Auxenochlorella</taxon>
    </lineage>
</organism>
<dbReference type="GO" id="GO:0008270">
    <property type="term" value="F:zinc ion binding"/>
    <property type="evidence" value="ECO:0007669"/>
    <property type="project" value="UniProtKB-KW"/>
</dbReference>
<reference evidence="6" key="1">
    <citation type="journal article" date="2018" name="Algal Res.">
        <title>Characterization of plant carbon substrate utilization by Auxenochlorella protothecoides.</title>
        <authorList>
            <person name="Vogler B.W."/>
            <person name="Starkenburg S.R."/>
            <person name="Sudasinghe N."/>
            <person name="Schambach J.Y."/>
            <person name="Rollin J.A."/>
            <person name="Pattathil S."/>
            <person name="Barry A.N."/>
        </authorList>
    </citation>
    <scope>NUCLEOTIDE SEQUENCE [LARGE SCALE GENOMIC DNA]</scope>
    <source>
        <strain evidence="6">UTEX 25</strain>
    </source>
</reference>
<evidence type="ECO:0000256" key="1">
    <source>
        <dbReference type="PROSITE-ProRule" id="PRU00175"/>
    </source>
</evidence>
<dbReference type="PANTHER" id="PTHR21540:SF0">
    <property type="entry name" value="PHD FAMILY PROTEIN"/>
    <property type="match status" value="1"/>
</dbReference>
<feature type="non-terminal residue" evidence="5">
    <location>
        <position position="1"/>
    </location>
</feature>
<dbReference type="Gene3D" id="3.30.40.10">
    <property type="entry name" value="Zinc/RING finger domain, C3HC4 (zinc finger)"/>
    <property type="match status" value="1"/>
</dbReference>
<dbReference type="PROSITE" id="PS50089">
    <property type="entry name" value="ZF_RING_2"/>
    <property type="match status" value="1"/>
</dbReference>
<feature type="domain" description="SWIM-type" evidence="4">
    <location>
        <begin position="171"/>
        <end position="203"/>
    </location>
</feature>
<accession>A0A3M7L212</accession>
<dbReference type="SUPFAM" id="SSF57850">
    <property type="entry name" value="RING/U-box"/>
    <property type="match status" value="1"/>
</dbReference>
<sequence length="463" mass="49445">ASASADTVLPSAEELADSTKPRIRRSRRVKKEKESFEEPDGPGSGFCDVSTVVTEPASTSAASTSKEIKPAKRQRKNDAKKDEEKRIDCAGRTVRFCASPSIKVKERMARASESSGHRLFLIERKRVDAGGNGVPEVGPSSRADPAAEEQDEGNASLAEEFAVLGATGNVYSVTICRQPTCTCPDFLKGNLCKHILFVMLRVLGLKSSDPLVWQRALLTDEVKAVLSSAPCCTAAPMANAAVQASFRAMSGSQGPAEVSQESGLAPGQRPVEGDCPICMEAMALGAGGAADQLTFCGVCGNNVHRGCIKLWQKHRRQAGSGASCPYCRGRWVDGLFPATSQADKGKGKYVNLTDLSSGHQGVDTSYEALYGDRAGMLCQTISRPATNKIVYGSSTGGSALYLPARAGSSLFTIVLKLQDTEVVGHRPDGTPITFRHPALQTACMFAGEALCLIPHFIWRWSRR</sequence>
<evidence type="ECO:0000313" key="5">
    <source>
        <dbReference type="EMBL" id="RMZ56748.1"/>
    </source>
</evidence>
<dbReference type="PROSITE" id="PS50966">
    <property type="entry name" value="ZF_SWIM"/>
    <property type="match status" value="1"/>
</dbReference>
<evidence type="ECO:0008006" key="7">
    <source>
        <dbReference type="Google" id="ProtNLM"/>
    </source>
</evidence>
<feature type="region of interest" description="Disordered" evidence="2">
    <location>
        <begin position="130"/>
        <end position="152"/>
    </location>
</feature>
<dbReference type="Pfam" id="PF04434">
    <property type="entry name" value="SWIM"/>
    <property type="match status" value="1"/>
</dbReference>
<comment type="caution">
    <text evidence="5">The sequence shown here is derived from an EMBL/GenBank/DDBJ whole genome shotgun (WGS) entry which is preliminary data.</text>
</comment>
<keyword evidence="1" id="KW-0862">Zinc</keyword>
<protein>
    <recommendedName>
        <fullName evidence="7">SWIM-type domain-containing protein</fullName>
    </recommendedName>
</protein>
<dbReference type="EMBL" id="QOKY01000135">
    <property type="protein sequence ID" value="RMZ56748.1"/>
    <property type="molecule type" value="Genomic_DNA"/>
</dbReference>
<feature type="compositionally biased region" description="Basic residues" evidence="2">
    <location>
        <begin position="21"/>
        <end position="30"/>
    </location>
</feature>
<keyword evidence="1" id="KW-0863">Zinc-finger</keyword>
<evidence type="ECO:0000313" key="6">
    <source>
        <dbReference type="Proteomes" id="UP000279271"/>
    </source>
</evidence>
<proteinExistence type="predicted"/>
<dbReference type="InterPro" id="IPR007527">
    <property type="entry name" value="Znf_SWIM"/>
</dbReference>
<name>A0A3M7L212_AUXPR</name>
<evidence type="ECO:0000259" key="3">
    <source>
        <dbReference type="PROSITE" id="PS50089"/>
    </source>
</evidence>
<evidence type="ECO:0000256" key="2">
    <source>
        <dbReference type="SAM" id="MobiDB-lite"/>
    </source>
</evidence>
<evidence type="ECO:0000259" key="4">
    <source>
        <dbReference type="PROSITE" id="PS50966"/>
    </source>
</evidence>
<dbReference type="InterPro" id="IPR013083">
    <property type="entry name" value="Znf_RING/FYVE/PHD"/>
</dbReference>
<feature type="non-terminal residue" evidence="5">
    <location>
        <position position="463"/>
    </location>
</feature>
<dbReference type="SMART" id="SM00184">
    <property type="entry name" value="RING"/>
    <property type="match status" value="1"/>
</dbReference>
<dbReference type="GO" id="GO:0061630">
    <property type="term" value="F:ubiquitin protein ligase activity"/>
    <property type="evidence" value="ECO:0007669"/>
    <property type="project" value="InterPro"/>
</dbReference>
<feature type="compositionally biased region" description="Low complexity" evidence="2">
    <location>
        <begin position="49"/>
        <end position="65"/>
    </location>
</feature>
<dbReference type="InterPro" id="IPR001841">
    <property type="entry name" value="Znf_RING"/>
</dbReference>
<dbReference type="InterPro" id="IPR039903">
    <property type="entry name" value="Zswim2"/>
</dbReference>
<keyword evidence="1" id="KW-0479">Metal-binding</keyword>
<dbReference type="AlphaFoldDB" id="A0A3M7L212"/>
<dbReference type="Proteomes" id="UP000279271">
    <property type="component" value="Unassembled WGS sequence"/>
</dbReference>